<evidence type="ECO:0000313" key="2">
    <source>
        <dbReference type="Proteomes" id="UP000282106"/>
    </source>
</evidence>
<dbReference type="RefSeq" id="WP_123212759.1">
    <property type="nucleotide sequence ID" value="NZ_RJVO01000008.1"/>
</dbReference>
<comment type="caution">
    <text evidence="1">The sequence shown here is derived from an EMBL/GenBank/DDBJ whole genome shotgun (WGS) entry which is preliminary data.</text>
</comment>
<dbReference type="InParanoid" id="A0A3N0V1X0"/>
<sequence>MPQTLFIRRYPDDLTVTVRWWPAPGHKGEDYRGELELFASQGGLRLGEERHRVQEANLRQRERHSTALANAFIERLGLANHLSRPA</sequence>
<organism evidence="1 2">
    <name type="scientific">Stagnimonas aquatica</name>
    <dbReference type="NCBI Taxonomy" id="2689987"/>
    <lineage>
        <taxon>Bacteria</taxon>
        <taxon>Pseudomonadati</taxon>
        <taxon>Pseudomonadota</taxon>
        <taxon>Gammaproteobacteria</taxon>
        <taxon>Nevskiales</taxon>
        <taxon>Nevskiaceae</taxon>
        <taxon>Stagnimonas</taxon>
    </lineage>
</organism>
<dbReference type="Proteomes" id="UP000282106">
    <property type="component" value="Unassembled WGS sequence"/>
</dbReference>
<dbReference type="AlphaFoldDB" id="A0A3N0V1X0"/>
<keyword evidence="2" id="KW-1185">Reference proteome</keyword>
<protein>
    <submittedName>
        <fullName evidence="1">Uncharacterized protein</fullName>
    </submittedName>
</protein>
<proteinExistence type="predicted"/>
<evidence type="ECO:0000313" key="1">
    <source>
        <dbReference type="EMBL" id="ROH86770.1"/>
    </source>
</evidence>
<name>A0A3N0V1X0_9GAMM</name>
<gene>
    <name evidence="1" type="ORF">ED208_15165</name>
</gene>
<dbReference type="EMBL" id="RJVO01000008">
    <property type="protein sequence ID" value="ROH86770.1"/>
    <property type="molecule type" value="Genomic_DNA"/>
</dbReference>
<accession>A0A3N0V1X0</accession>
<reference evidence="1 2" key="1">
    <citation type="submission" date="2018-10" db="EMBL/GenBank/DDBJ databases">
        <authorList>
            <person name="Chen W.-M."/>
        </authorList>
    </citation>
    <scope>NUCLEOTIDE SEQUENCE [LARGE SCALE GENOMIC DNA]</scope>
    <source>
        <strain evidence="1 2">THS-13</strain>
    </source>
</reference>